<dbReference type="PANTHER" id="PTHR10039">
    <property type="entry name" value="AMELOGENIN"/>
    <property type="match status" value="1"/>
</dbReference>
<dbReference type="SMART" id="SM00248">
    <property type="entry name" value="ANK"/>
    <property type="match status" value="2"/>
</dbReference>
<dbReference type="InterPro" id="IPR036770">
    <property type="entry name" value="Ankyrin_rpt-contain_sf"/>
</dbReference>
<feature type="transmembrane region" description="Helical" evidence="4">
    <location>
        <begin position="51"/>
        <end position="74"/>
    </location>
</feature>
<dbReference type="Gene3D" id="1.25.40.20">
    <property type="entry name" value="Ankyrin repeat-containing domain"/>
    <property type="match status" value="1"/>
</dbReference>
<dbReference type="OrthoDB" id="4499059at2759"/>
<evidence type="ECO:0000259" key="7">
    <source>
        <dbReference type="Pfam" id="PF24883"/>
    </source>
</evidence>
<feature type="domain" description="Nephrocystin 3-like N-terminal" evidence="7">
    <location>
        <begin position="390"/>
        <end position="566"/>
    </location>
</feature>
<keyword evidence="4" id="KW-0812">Transmembrane</keyword>
<dbReference type="Gene3D" id="3.40.50.300">
    <property type="entry name" value="P-loop containing nucleotide triphosphate hydrolases"/>
    <property type="match status" value="1"/>
</dbReference>
<dbReference type="PROSITE" id="PS50297">
    <property type="entry name" value="ANK_REP_REGION"/>
    <property type="match status" value="1"/>
</dbReference>
<keyword evidence="3" id="KW-0040">ANK repeat</keyword>
<evidence type="ECO:0000256" key="2">
    <source>
        <dbReference type="ARBA" id="ARBA00022737"/>
    </source>
</evidence>
<organism evidence="8 9">
    <name type="scientific">Aspergillus steynii IBT 23096</name>
    <dbReference type="NCBI Taxonomy" id="1392250"/>
    <lineage>
        <taxon>Eukaryota</taxon>
        <taxon>Fungi</taxon>
        <taxon>Dikarya</taxon>
        <taxon>Ascomycota</taxon>
        <taxon>Pezizomycotina</taxon>
        <taxon>Eurotiomycetes</taxon>
        <taxon>Eurotiomycetidae</taxon>
        <taxon>Eurotiales</taxon>
        <taxon>Aspergillaceae</taxon>
        <taxon>Aspergillus</taxon>
        <taxon>Aspergillus subgen. Circumdati</taxon>
    </lineage>
</organism>
<dbReference type="InterPro" id="IPR002110">
    <property type="entry name" value="Ankyrin_rpt"/>
</dbReference>
<dbReference type="SUPFAM" id="SSF53474">
    <property type="entry name" value="alpha/beta-Hydrolases"/>
    <property type="match status" value="1"/>
</dbReference>
<dbReference type="InterPro" id="IPR027417">
    <property type="entry name" value="P-loop_NTPase"/>
</dbReference>
<evidence type="ECO:0000259" key="6">
    <source>
        <dbReference type="Pfam" id="PF22939"/>
    </source>
</evidence>
<comment type="similarity">
    <text evidence="1">Belongs to the putative lipase ROG1 family.</text>
</comment>
<dbReference type="Pfam" id="PF12796">
    <property type="entry name" value="Ank_2"/>
    <property type="match status" value="1"/>
</dbReference>
<keyword evidence="2" id="KW-0677">Repeat</keyword>
<dbReference type="AlphaFoldDB" id="A0A2I2GS76"/>
<dbReference type="VEuPathDB" id="FungiDB:P170DRAFT_400102"/>
<dbReference type="SUPFAM" id="SSF48403">
    <property type="entry name" value="Ankyrin repeat"/>
    <property type="match status" value="1"/>
</dbReference>
<keyword evidence="9" id="KW-1185">Reference proteome</keyword>
<evidence type="ECO:0000313" key="8">
    <source>
        <dbReference type="EMBL" id="PLB55732.1"/>
    </source>
</evidence>
<feature type="repeat" description="ANK" evidence="3">
    <location>
        <begin position="923"/>
        <end position="955"/>
    </location>
</feature>
<reference evidence="8 9" key="1">
    <citation type="submission" date="2016-12" db="EMBL/GenBank/DDBJ databases">
        <title>The genomes of Aspergillus section Nigri reveals drivers in fungal speciation.</title>
        <authorList>
            <consortium name="DOE Joint Genome Institute"/>
            <person name="Vesth T.C."/>
            <person name="Nybo J."/>
            <person name="Theobald S."/>
            <person name="Brandl J."/>
            <person name="Frisvad J.C."/>
            <person name="Nielsen K.F."/>
            <person name="Lyhne E.K."/>
            <person name="Kogle M.E."/>
            <person name="Kuo A."/>
            <person name="Riley R."/>
            <person name="Clum A."/>
            <person name="Nolan M."/>
            <person name="Lipzen A."/>
            <person name="Salamov A."/>
            <person name="Henrissat B."/>
            <person name="Wiebenga A."/>
            <person name="De Vries R.P."/>
            <person name="Grigoriev I.V."/>
            <person name="Mortensen U.H."/>
            <person name="Andersen M.R."/>
            <person name="Baker S.E."/>
        </authorList>
    </citation>
    <scope>NUCLEOTIDE SEQUENCE [LARGE SCALE GENOMIC DNA]</scope>
    <source>
        <strain evidence="8 9">IBT 23096</strain>
    </source>
</reference>
<evidence type="ECO:0000256" key="4">
    <source>
        <dbReference type="SAM" id="Phobius"/>
    </source>
</evidence>
<feature type="non-terminal residue" evidence="8">
    <location>
        <position position="973"/>
    </location>
</feature>
<dbReference type="Pfam" id="PF05057">
    <property type="entry name" value="DUF676"/>
    <property type="match status" value="1"/>
</dbReference>
<dbReference type="RefSeq" id="XP_024711034.1">
    <property type="nucleotide sequence ID" value="XM_024846312.1"/>
</dbReference>
<evidence type="ECO:0000313" key="9">
    <source>
        <dbReference type="Proteomes" id="UP000234275"/>
    </source>
</evidence>
<feature type="domain" description="GPI inositol-deacylase winged helix" evidence="6">
    <location>
        <begin position="674"/>
        <end position="763"/>
    </location>
</feature>
<dbReference type="InterPro" id="IPR054471">
    <property type="entry name" value="GPIID_WHD"/>
</dbReference>
<accession>A0A2I2GS76</accession>
<protein>
    <submittedName>
        <fullName evidence="8">Uncharacterized protein</fullName>
    </submittedName>
</protein>
<feature type="domain" description="DUF676" evidence="5">
    <location>
        <begin position="103"/>
        <end position="241"/>
    </location>
</feature>
<dbReference type="Proteomes" id="UP000234275">
    <property type="component" value="Unassembled WGS sequence"/>
</dbReference>
<gene>
    <name evidence="8" type="ORF">P170DRAFT_400102</name>
</gene>
<proteinExistence type="inferred from homology"/>
<dbReference type="SUPFAM" id="SSF52540">
    <property type="entry name" value="P-loop containing nucleoside triphosphate hydrolases"/>
    <property type="match status" value="1"/>
</dbReference>
<dbReference type="Gene3D" id="3.40.50.1820">
    <property type="entry name" value="alpha/beta hydrolase"/>
    <property type="match status" value="1"/>
</dbReference>
<evidence type="ECO:0000256" key="3">
    <source>
        <dbReference type="PROSITE-ProRule" id="PRU00023"/>
    </source>
</evidence>
<dbReference type="InterPro" id="IPR007751">
    <property type="entry name" value="DUF676_lipase-like"/>
</dbReference>
<evidence type="ECO:0000256" key="1">
    <source>
        <dbReference type="ARBA" id="ARBA00007920"/>
    </source>
</evidence>
<dbReference type="GeneID" id="36554011"/>
<dbReference type="PROSITE" id="PS50088">
    <property type="entry name" value="ANK_REPEAT"/>
    <property type="match status" value="1"/>
</dbReference>
<name>A0A2I2GS76_9EURO</name>
<dbReference type="Pfam" id="PF24883">
    <property type="entry name" value="NPHP3_N"/>
    <property type="match status" value="1"/>
</dbReference>
<dbReference type="PANTHER" id="PTHR10039:SF5">
    <property type="entry name" value="NACHT DOMAIN-CONTAINING PROTEIN"/>
    <property type="match status" value="1"/>
</dbReference>
<comment type="caution">
    <text evidence="8">The sequence shown here is derived from an EMBL/GenBank/DDBJ whole genome shotgun (WGS) entry which is preliminary data.</text>
</comment>
<evidence type="ECO:0000259" key="5">
    <source>
        <dbReference type="Pfam" id="PF05057"/>
    </source>
</evidence>
<feature type="transmembrane region" description="Helical" evidence="4">
    <location>
        <begin position="25"/>
        <end position="44"/>
    </location>
</feature>
<dbReference type="InterPro" id="IPR029058">
    <property type="entry name" value="AB_hydrolase_fold"/>
</dbReference>
<dbReference type="EMBL" id="MSFO01000001">
    <property type="protein sequence ID" value="PLB55732.1"/>
    <property type="molecule type" value="Genomic_DNA"/>
</dbReference>
<sequence>MLVVTTICALYALWAVVFADSLFNRLWSLSFCSLLLLVNHVFSLPFSLQAIIFYVLAFFNVLLCLALSPLLALLRRKSPPENSANRIQLLSEGKGPFIADIFLVHGLGSNPETTWKSDPENGVSWVLDLCKDLSDCRVFAFNHNSRWSDNTLSKSLRDHGDDLFRSLGPWRNSEEEQRRPIIFIGHSFGGLVIKQAVVLAKEDGRYEQTFTETPKYIFMGTPHKGSSLSRFGMLVSSFRYWEGSSTNLLETLKPGSMVNSRLNEAFLSSLKEGCRRDNTLCCFETVRETLFGFPLIPVVEEHSAVIDGAMKIGFERGHRRMQRLKKEGDDYNDIVFWIKERVKPFRTRQTELAREKKTKKEKRHKELYRSLTFQRMNTRVIKIEPSLDKTCTWLLGKEDYESWLKKDRGLLWIKGKPGSGKSTLMKWALKNHPADEDNKIVASFFFDGRGEHLQKSLEGSYRHLLVQIADQNMGVLEKLSANYEKYRNMHNDYGQGCIWEEKELQGLLSEAILSASRESHVWIYVDALDECGETAARSLLFFFQSLISPLDLEGPGHRISICFSCRHYPALHYEHGDEITMEKNNGLDIGAYVEKKLEGRHFEKDLIAEVKPEIISKAQGVFQWVRIVVEIIMATASKATPRQRVIEQIRSLPGEISDLYNKVLLEPEDAVDSLRLMKWVCFALRPLSLAELRFALILDAAPACTSLAECQNHMDFVETDSQMKQRVNYLSRGLAEVQDQEEQRVVRFIHQTVNDYLLDQGLQELESLSKGEESKAVSAGLKKERIAKGHRQILSSCIRYIFMPELLSLAESLSPEFLPSTQKLDTEFQFLRYSIKYWVSHASLVEDGKVEQIDLRKFFQWPSKMMVEAYMALWRWTFSDYRAGFLMIPGSSLFHIAAQYNLLSVAECIIETDSSEVNILNDRFQTPLHKASARGCTKISRILLENGALADCRDTDGWTPLQLATLLDHNEIA</sequence>
<dbReference type="InterPro" id="IPR056884">
    <property type="entry name" value="NPHP3-like_N"/>
</dbReference>
<dbReference type="Pfam" id="PF22939">
    <property type="entry name" value="WHD_GPIID"/>
    <property type="match status" value="1"/>
</dbReference>
<keyword evidence="4" id="KW-0472">Membrane</keyword>
<keyword evidence="4" id="KW-1133">Transmembrane helix</keyword>